<keyword evidence="7" id="KW-0472">Membrane</keyword>
<dbReference type="EMBL" id="JANPWB010000014">
    <property type="protein sequence ID" value="KAJ1095766.1"/>
    <property type="molecule type" value="Genomic_DNA"/>
</dbReference>
<evidence type="ECO:0000256" key="2">
    <source>
        <dbReference type="ARBA" id="ARBA00022475"/>
    </source>
</evidence>
<dbReference type="Pfam" id="PF01094">
    <property type="entry name" value="ANF_receptor"/>
    <property type="match status" value="1"/>
</dbReference>
<dbReference type="SUPFAM" id="SSF53822">
    <property type="entry name" value="Periplasmic binding protein-like I"/>
    <property type="match status" value="1"/>
</dbReference>
<dbReference type="GO" id="GO:0005886">
    <property type="term" value="C:plasma membrane"/>
    <property type="evidence" value="ECO:0007669"/>
    <property type="project" value="UniProtKB-SubCell"/>
</dbReference>
<keyword evidence="13" id="KW-1185">Reference proteome</keyword>
<accession>A0AAV7LW42</accession>
<dbReference type="GO" id="GO:0004930">
    <property type="term" value="F:G protein-coupled receptor activity"/>
    <property type="evidence" value="ECO:0007669"/>
    <property type="project" value="UniProtKB-KW"/>
</dbReference>
<dbReference type="AlphaFoldDB" id="A0AAV7LW42"/>
<evidence type="ECO:0000259" key="11">
    <source>
        <dbReference type="Pfam" id="PF01094"/>
    </source>
</evidence>
<dbReference type="Gene3D" id="3.40.50.2300">
    <property type="match status" value="2"/>
</dbReference>
<keyword evidence="2" id="KW-1003">Cell membrane</keyword>
<evidence type="ECO:0000256" key="9">
    <source>
        <dbReference type="ARBA" id="ARBA00023180"/>
    </source>
</evidence>
<evidence type="ECO:0000256" key="7">
    <source>
        <dbReference type="ARBA" id="ARBA00023136"/>
    </source>
</evidence>
<keyword evidence="9" id="KW-0325">Glycoprotein</keyword>
<keyword evidence="3" id="KW-0812">Transmembrane</keyword>
<evidence type="ECO:0000256" key="4">
    <source>
        <dbReference type="ARBA" id="ARBA00022729"/>
    </source>
</evidence>
<comment type="caution">
    <text evidence="12">The sequence shown here is derived from an EMBL/GenBank/DDBJ whole genome shotgun (WGS) entry which is preliminary data.</text>
</comment>
<keyword evidence="10" id="KW-0807">Transducer</keyword>
<dbReference type="PANTHER" id="PTHR24061:SF599">
    <property type="entry name" value="G-PROTEIN COUPLED RECEPTORS FAMILY 3 PROFILE DOMAIN-CONTAINING PROTEIN"/>
    <property type="match status" value="1"/>
</dbReference>
<keyword evidence="4" id="KW-0732">Signal</keyword>
<keyword evidence="5" id="KW-1133">Transmembrane helix</keyword>
<evidence type="ECO:0000256" key="1">
    <source>
        <dbReference type="ARBA" id="ARBA00004651"/>
    </source>
</evidence>
<evidence type="ECO:0000313" key="12">
    <source>
        <dbReference type="EMBL" id="KAJ1095766.1"/>
    </source>
</evidence>
<sequence length="371" mass="41323">MVFAINDINISRKILPNTTLGFRIYDSCHSQVAAVGGTLQQLSGGMETIPNYLCQSHQKLAGFIGDGPSAGVVPMANVLGNYRFPQISYVASLPVLSDKIQFPSFLRTVTSASFQADALVQILLHFGWTWIGIVTANNDLGLQGSQTLKKAAEQNEICVEFFETLPTQISRASLANVVGIMQRSTAKVIVCYTYGVHITALLKEISMLGKSLKIWIGVTTWIPSTVFSRRDLWETLNGTFGLAVFSGEMPGFKDFLYNIQPLKDTEDIFMKSFWEQVFNCKWMEAFNEVKTENQTFSTKLCTGREKPELLDASVYEVDDFRFPYSAHNAINALAQGLDNLLQCKPQEGPFSNRSCADPKNFQPWQVGTLVY</sequence>
<dbReference type="PRINTS" id="PR00248">
    <property type="entry name" value="GPCRMGR"/>
</dbReference>
<evidence type="ECO:0000313" key="13">
    <source>
        <dbReference type="Proteomes" id="UP001066276"/>
    </source>
</evidence>
<reference evidence="12" key="1">
    <citation type="journal article" date="2022" name="bioRxiv">
        <title>Sequencing and chromosome-scale assembly of the giantPleurodeles waltlgenome.</title>
        <authorList>
            <person name="Brown T."/>
            <person name="Elewa A."/>
            <person name="Iarovenko S."/>
            <person name="Subramanian E."/>
            <person name="Araus A.J."/>
            <person name="Petzold A."/>
            <person name="Susuki M."/>
            <person name="Suzuki K.-i.T."/>
            <person name="Hayashi T."/>
            <person name="Toyoda A."/>
            <person name="Oliveira C."/>
            <person name="Osipova E."/>
            <person name="Leigh N.D."/>
            <person name="Simon A."/>
            <person name="Yun M.H."/>
        </authorList>
    </citation>
    <scope>NUCLEOTIDE SEQUENCE</scope>
    <source>
        <strain evidence="12">20211129_DDA</strain>
        <tissue evidence="12">Liver</tissue>
    </source>
</reference>
<evidence type="ECO:0000256" key="10">
    <source>
        <dbReference type="ARBA" id="ARBA00023224"/>
    </source>
</evidence>
<dbReference type="PRINTS" id="PR00592">
    <property type="entry name" value="CASENSINGR"/>
</dbReference>
<feature type="domain" description="Receptor ligand binding region" evidence="11">
    <location>
        <begin position="1"/>
        <end position="365"/>
    </location>
</feature>
<comment type="subcellular location">
    <subcellularLocation>
        <location evidence="1">Cell membrane</location>
        <topology evidence="1">Multi-pass membrane protein</topology>
    </subcellularLocation>
</comment>
<dbReference type="InterPro" id="IPR001828">
    <property type="entry name" value="ANF_lig-bd_rcpt"/>
</dbReference>
<dbReference type="Proteomes" id="UP001066276">
    <property type="component" value="Chromosome 10"/>
</dbReference>
<dbReference type="FunFam" id="3.40.50.2300:FF:000016">
    <property type="entry name" value="Taste 1 receptor member 2"/>
    <property type="match status" value="1"/>
</dbReference>
<dbReference type="PANTHER" id="PTHR24061">
    <property type="entry name" value="CALCIUM-SENSING RECEPTOR-RELATED"/>
    <property type="match status" value="1"/>
</dbReference>
<evidence type="ECO:0000256" key="8">
    <source>
        <dbReference type="ARBA" id="ARBA00023170"/>
    </source>
</evidence>
<organism evidence="12 13">
    <name type="scientific">Pleurodeles waltl</name>
    <name type="common">Iberian ribbed newt</name>
    <dbReference type="NCBI Taxonomy" id="8319"/>
    <lineage>
        <taxon>Eukaryota</taxon>
        <taxon>Metazoa</taxon>
        <taxon>Chordata</taxon>
        <taxon>Craniata</taxon>
        <taxon>Vertebrata</taxon>
        <taxon>Euteleostomi</taxon>
        <taxon>Amphibia</taxon>
        <taxon>Batrachia</taxon>
        <taxon>Caudata</taxon>
        <taxon>Salamandroidea</taxon>
        <taxon>Salamandridae</taxon>
        <taxon>Pleurodelinae</taxon>
        <taxon>Pleurodeles</taxon>
    </lineage>
</organism>
<keyword evidence="8" id="KW-0675">Receptor</keyword>
<proteinExistence type="predicted"/>
<keyword evidence="6" id="KW-0297">G-protein coupled receptor</keyword>
<evidence type="ECO:0000256" key="6">
    <source>
        <dbReference type="ARBA" id="ARBA00023040"/>
    </source>
</evidence>
<dbReference type="InterPro" id="IPR000068">
    <property type="entry name" value="GPCR_3_Ca_sens_rcpt-rel"/>
</dbReference>
<protein>
    <recommendedName>
        <fullName evidence="11">Receptor ligand binding region domain-containing protein</fullName>
    </recommendedName>
</protein>
<name>A0AAV7LW42_PLEWA</name>
<dbReference type="InterPro" id="IPR028082">
    <property type="entry name" value="Peripla_BP_I"/>
</dbReference>
<evidence type="ECO:0000256" key="5">
    <source>
        <dbReference type="ARBA" id="ARBA00022989"/>
    </source>
</evidence>
<dbReference type="InterPro" id="IPR000337">
    <property type="entry name" value="GPCR_3"/>
</dbReference>
<evidence type="ECO:0000256" key="3">
    <source>
        <dbReference type="ARBA" id="ARBA00022692"/>
    </source>
</evidence>
<gene>
    <name evidence="12" type="ORF">NDU88_000922</name>
</gene>